<dbReference type="InterPro" id="IPR013022">
    <property type="entry name" value="Xyl_isomerase-like_TIM-brl"/>
</dbReference>
<dbReference type="InterPro" id="IPR036237">
    <property type="entry name" value="Xyl_isomerase-like_sf"/>
</dbReference>
<evidence type="ECO:0000259" key="1">
    <source>
        <dbReference type="Pfam" id="PF01261"/>
    </source>
</evidence>
<organism evidence="2 3">
    <name type="scientific">Clostridium fessum</name>
    <dbReference type="NCBI Taxonomy" id="2126740"/>
    <lineage>
        <taxon>Bacteria</taxon>
        <taxon>Bacillati</taxon>
        <taxon>Bacillota</taxon>
        <taxon>Clostridia</taxon>
        <taxon>Eubacteriales</taxon>
        <taxon>Clostridiaceae</taxon>
        <taxon>Clostridium</taxon>
    </lineage>
</organism>
<dbReference type="Pfam" id="PF01261">
    <property type="entry name" value="AP_endonuc_2"/>
    <property type="match status" value="1"/>
</dbReference>
<dbReference type="EMBL" id="PYLO01000003">
    <property type="protein sequence ID" value="PST36774.1"/>
    <property type="molecule type" value="Genomic_DNA"/>
</dbReference>
<dbReference type="RefSeq" id="WP_107001037.1">
    <property type="nucleotide sequence ID" value="NZ_DBFVRN010000024.1"/>
</dbReference>
<dbReference type="InterPro" id="IPR050312">
    <property type="entry name" value="IolE/XylAMocC-like"/>
</dbReference>
<reference evidence="2 3" key="1">
    <citation type="submission" date="2018-03" db="EMBL/GenBank/DDBJ databases">
        <title>Lachnoclostridium SNUG30386 gen.nov., sp.nov., isolated from human faeces.</title>
        <authorList>
            <person name="Seo B."/>
            <person name="Jeon K."/>
            <person name="Ko G."/>
        </authorList>
    </citation>
    <scope>NUCLEOTIDE SEQUENCE [LARGE SCALE GENOMIC DNA]</scope>
    <source>
        <strain evidence="2 3">SNUG30386</strain>
    </source>
</reference>
<feature type="domain" description="Xylose isomerase-like TIM barrel" evidence="1">
    <location>
        <begin position="30"/>
        <end position="274"/>
    </location>
</feature>
<sequence>MSELLMSQLAATNMVYKKFSFDYFLDSMDRLGVHRLELYGCSHHFHMYDGDPNMAANMRKKLSARGFSVVSLMPEENTYAINIAAPEDNIRNKTVEQYKKFIEAAVELECPQMLLCPGRPYWDRPLSEGYKHGRDSVEKLTRHAEKYGITLMYENLNERESPLATTRFDQFRVVKDIDSPNLKCCVDTVPVAYTGETLEQYFEVLGDKLAHIHLNDGRPFGHMKWGDGFQNLDEHLNAMRKYNYKGTITMEMANGAYRLDPEPHYRANIETLRKHFDGGELV</sequence>
<dbReference type="AlphaFoldDB" id="A0A2T3FNC2"/>
<comment type="caution">
    <text evidence="2">The sequence shown here is derived from an EMBL/GenBank/DDBJ whole genome shotgun (WGS) entry which is preliminary data.</text>
</comment>
<gene>
    <name evidence="2" type="ORF">C7U56_09390</name>
</gene>
<dbReference type="Proteomes" id="UP000241048">
    <property type="component" value="Unassembled WGS sequence"/>
</dbReference>
<dbReference type="SUPFAM" id="SSF51658">
    <property type="entry name" value="Xylose isomerase-like"/>
    <property type="match status" value="1"/>
</dbReference>
<keyword evidence="3" id="KW-1185">Reference proteome</keyword>
<name>A0A2T3FNC2_9CLOT</name>
<dbReference type="Gene3D" id="3.20.20.150">
    <property type="entry name" value="Divalent-metal-dependent TIM barrel enzymes"/>
    <property type="match status" value="1"/>
</dbReference>
<proteinExistence type="predicted"/>
<accession>A0A2T3FNC2</accession>
<evidence type="ECO:0000313" key="2">
    <source>
        <dbReference type="EMBL" id="PST36774.1"/>
    </source>
</evidence>
<protein>
    <recommendedName>
        <fullName evidence="1">Xylose isomerase-like TIM barrel domain-containing protein</fullName>
    </recommendedName>
</protein>
<dbReference type="PANTHER" id="PTHR12110">
    <property type="entry name" value="HYDROXYPYRUVATE ISOMERASE"/>
    <property type="match status" value="1"/>
</dbReference>
<evidence type="ECO:0000313" key="3">
    <source>
        <dbReference type="Proteomes" id="UP000241048"/>
    </source>
</evidence>